<feature type="domain" description="WCX" evidence="2">
    <location>
        <begin position="228"/>
        <end position="303"/>
    </location>
</feature>
<organism evidence="3 4">
    <name type="scientific">Mangrovibacterium marinum</name>
    <dbReference type="NCBI Taxonomy" id="1639118"/>
    <lineage>
        <taxon>Bacteria</taxon>
        <taxon>Pseudomonadati</taxon>
        <taxon>Bacteroidota</taxon>
        <taxon>Bacteroidia</taxon>
        <taxon>Marinilabiliales</taxon>
        <taxon>Prolixibacteraceae</taxon>
        <taxon>Mangrovibacterium</taxon>
    </lineage>
</organism>
<keyword evidence="4" id="KW-1185">Reference proteome</keyword>
<dbReference type="RefSeq" id="WP_211316065.1">
    <property type="nucleotide sequence ID" value="NZ_QAAD01000005.1"/>
</dbReference>
<feature type="domain" description="WYL" evidence="1">
    <location>
        <begin position="129"/>
        <end position="195"/>
    </location>
</feature>
<dbReference type="InterPro" id="IPR051534">
    <property type="entry name" value="CBASS_pafABC_assoc_protein"/>
</dbReference>
<dbReference type="PROSITE" id="PS52050">
    <property type="entry name" value="WYL"/>
    <property type="match status" value="1"/>
</dbReference>
<evidence type="ECO:0000259" key="1">
    <source>
        <dbReference type="Pfam" id="PF13280"/>
    </source>
</evidence>
<dbReference type="InterPro" id="IPR057727">
    <property type="entry name" value="WCX_dom"/>
</dbReference>
<dbReference type="Proteomes" id="UP000243525">
    <property type="component" value="Unassembled WGS sequence"/>
</dbReference>
<gene>
    <name evidence="3" type="ORF">C8N47_105150</name>
</gene>
<dbReference type="InterPro" id="IPR026881">
    <property type="entry name" value="WYL_dom"/>
</dbReference>
<evidence type="ECO:0000313" key="3">
    <source>
        <dbReference type="EMBL" id="PTN09309.1"/>
    </source>
</evidence>
<dbReference type="PANTHER" id="PTHR34580:SF9">
    <property type="entry name" value="SLL5097 PROTEIN"/>
    <property type="match status" value="1"/>
</dbReference>
<dbReference type="Pfam" id="PF25583">
    <property type="entry name" value="WCX"/>
    <property type="match status" value="1"/>
</dbReference>
<accession>A0A2T5C3J3</accession>
<sequence length="311" mass="36182">MEDLIEACNEALLDIDPNSSGVKRRQIYEDIKFMQDSKGFDAPVESFKDGRKAFYRYTDLNFSINSQPLNEQEAQQLKESLLTLSRFKGMPQFDWVEEITARLEQTFNLKTDDNILSFEENPFLTGREYIGDIYNAIAGKKVLLITYKPFKTDKELLFEVHPYHLKQYNNRWFLFGLNNEYGNITNIALDRIQEISESKTKYITNTKIDFSDYFDDVIGVSVDDTQEPQKIVLKADDDLLPYITSKPIHGSQKIKKDEEETRIVLHLQLNYELESTIFSFGEKIEVLEPEALRTAMANRIKALNQKYSTCV</sequence>
<comment type="caution">
    <text evidence="3">The sequence shown here is derived from an EMBL/GenBank/DDBJ whole genome shotgun (WGS) entry which is preliminary data.</text>
</comment>
<dbReference type="PANTHER" id="PTHR34580">
    <property type="match status" value="1"/>
</dbReference>
<dbReference type="AlphaFoldDB" id="A0A2T5C3J3"/>
<dbReference type="Pfam" id="PF13280">
    <property type="entry name" value="WYL"/>
    <property type="match status" value="1"/>
</dbReference>
<evidence type="ECO:0000313" key="4">
    <source>
        <dbReference type="Proteomes" id="UP000243525"/>
    </source>
</evidence>
<dbReference type="EMBL" id="QAAD01000005">
    <property type="protein sequence ID" value="PTN09309.1"/>
    <property type="molecule type" value="Genomic_DNA"/>
</dbReference>
<reference evidence="3 4" key="1">
    <citation type="submission" date="2018-04" db="EMBL/GenBank/DDBJ databases">
        <title>Genomic Encyclopedia of Archaeal and Bacterial Type Strains, Phase II (KMG-II): from individual species to whole genera.</title>
        <authorList>
            <person name="Goeker M."/>
        </authorList>
    </citation>
    <scope>NUCLEOTIDE SEQUENCE [LARGE SCALE GENOMIC DNA]</scope>
    <source>
        <strain evidence="3 4">DSM 28823</strain>
    </source>
</reference>
<protein>
    <submittedName>
        <fullName evidence="3">Putative DNA-binding transcriptional regulator YafY</fullName>
    </submittedName>
</protein>
<proteinExistence type="predicted"/>
<dbReference type="GO" id="GO:0003677">
    <property type="term" value="F:DNA binding"/>
    <property type="evidence" value="ECO:0007669"/>
    <property type="project" value="UniProtKB-KW"/>
</dbReference>
<keyword evidence="3" id="KW-0238">DNA-binding</keyword>
<evidence type="ECO:0000259" key="2">
    <source>
        <dbReference type="Pfam" id="PF25583"/>
    </source>
</evidence>
<name>A0A2T5C3J3_9BACT</name>